<dbReference type="SUPFAM" id="SSF75217">
    <property type="entry name" value="alpha/beta knot"/>
    <property type="match status" value="1"/>
</dbReference>
<dbReference type="SUPFAM" id="SSF55315">
    <property type="entry name" value="L30e-like"/>
    <property type="match status" value="1"/>
</dbReference>
<gene>
    <name evidence="5" type="primary">rlmB</name>
    <name evidence="5" type="ORF">M8H41_12460</name>
</gene>
<dbReference type="Pfam" id="PF00588">
    <property type="entry name" value="SpoU_methylase"/>
    <property type="match status" value="1"/>
</dbReference>
<evidence type="ECO:0000259" key="4">
    <source>
        <dbReference type="SMART" id="SM00967"/>
    </source>
</evidence>
<dbReference type="InterPro" id="IPR029026">
    <property type="entry name" value="tRNA_m1G_MTases_N"/>
</dbReference>
<dbReference type="Pfam" id="PF08032">
    <property type="entry name" value="SpoU_sub_bind"/>
    <property type="match status" value="1"/>
</dbReference>
<dbReference type="Gene3D" id="3.30.1330.30">
    <property type="match status" value="1"/>
</dbReference>
<comment type="similarity">
    <text evidence="1">Belongs to the class IV-like SAM-binding methyltransferase superfamily. RNA methyltransferase TrmH family.</text>
</comment>
<evidence type="ECO:0000256" key="1">
    <source>
        <dbReference type="ARBA" id="ARBA00007228"/>
    </source>
</evidence>
<dbReference type="NCBIfam" id="TIGR00186">
    <property type="entry name" value="rRNA_methyl_3"/>
    <property type="match status" value="1"/>
</dbReference>
<keyword evidence="6" id="KW-1185">Reference proteome</keyword>
<organism evidence="5 6">
    <name type="scientific">Desulfosporosinus nitroreducens</name>
    <dbReference type="NCBI Taxonomy" id="2018668"/>
    <lineage>
        <taxon>Bacteria</taxon>
        <taxon>Bacillati</taxon>
        <taxon>Bacillota</taxon>
        <taxon>Clostridia</taxon>
        <taxon>Eubacteriales</taxon>
        <taxon>Desulfitobacteriaceae</taxon>
        <taxon>Desulfosporosinus</taxon>
    </lineage>
</organism>
<dbReference type="EMBL" id="JAMJEV010000009">
    <property type="protein sequence ID" value="MDO0823659.1"/>
    <property type="molecule type" value="Genomic_DNA"/>
</dbReference>
<dbReference type="InterPro" id="IPR004441">
    <property type="entry name" value="rRNA_MeTrfase_TrmH"/>
</dbReference>
<sequence>MNYLNEEMVYGKNPVVELLKSGKPVNKILLVTEGAGSRNQEIISLLHERNIPYQFVDRQTLDRLTNRERHQGMLAYVAAREYASVEDILALAEERQEAPFILMLDEIEDPHNLGALLRTVDAVGAHGVIIPKRRSVALTGTVAKTSAGAVEHVRVARVSNLVQTLNDLKKKGCWVSGAEAGGKDAFKADLTGPRVIVIGSEGKGISRLLRENCDEIVSLPMKGKITSLNASVAGSVMLYEVLRQRIYSN</sequence>
<reference evidence="5" key="1">
    <citation type="submission" date="2022-05" db="EMBL/GenBank/DDBJ databases">
        <title>Expanded diversity of anoxic marine methylotrophy in a Black Sea sulfate reducing microorganism.</title>
        <authorList>
            <person name="Fischer P.Q."/>
            <person name="Stams A.J.M."/>
            <person name="Villanueva L."/>
            <person name="Sousa D.Z."/>
        </authorList>
    </citation>
    <scope>NUCLEOTIDE SEQUENCE</scope>
    <source>
        <strain evidence="5">P130</strain>
    </source>
</reference>
<dbReference type="PANTHER" id="PTHR46429">
    <property type="entry name" value="23S RRNA (GUANOSINE-2'-O-)-METHYLTRANSFERASE RLMB"/>
    <property type="match status" value="1"/>
</dbReference>
<proteinExistence type="inferred from homology"/>
<dbReference type="Proteomes" id="UP001176021">
    <property type="component" value="Unassembled WGS sequence"/>
</dbReference>
<dbReference type="Gene3D" id="3.40.1280.10">
    <property type="match status" value="1"/>
</dbReference>
<protein>
    <submittedName>
        <fullName evidence="5">23S rRNA (Guanosine(2251)-2'-O)-methyltransferase RlmB</fullName>
    </submittedName>
</protein>
<keyword evidence="3" id="KW-0808">Transferase</keyword>
<dbReference type="InterPro" id="IPR001537">
    <property type="entry name" value="SpoU_MeTrfase"/>
</dbReference>
<dbReference type="PANTHER" id="PTHR46429:SF1">
    <property type="entry name" value="23S RRNA (GUANOSINE-2'-O-)-METHYLTRANSFERASE RLMB"/>
    <property type="match status" value="1"/>
</dbReference>
<dbReference type="InterPro" id="IPR029064">
    <property type="entry name" value="Ribosomal_eL30-like_sf"/>
</dbReference>
<accession>A0ABT8QQN1</accession>
<keyword evidence="2" id="KW-0489">Methyltransferase</keyword>
<comment type="caution">
    <text evidence="5">The sequence shown here is derived from an EMBL/GenBank/DDBJ whole genome shotgun (WGS) entry which is preliminary data.</text>
</comment>
<dbReference type="CDD" id="cd18103">
    <property type="entry name" value="SpoU-like_RlmB"/>
    <property type="match status" value="1"/>
</dbReference>
<dbReference type="SMART" id="SM00967">
    <property type="entry name" value="SpoU_sub_bind"/>
    <property type="match status" value="1"/>
</dbReference>
<evidence type="ECO:0000313" key="5">
    <source>
        <dbReference type="EMBL" id="MDO0823659.1"/>
    </source>
</evidence>
<evidence type="ECO:0000256" key="3">
    <source>
        <dbReference type="ARBA" id="ARBA00022679"/>
    </source>
</evidence>
<feature type="domain" description="RNA 2-O ribose methyltransferase substrate binding" evidence="4">
    <location>
        <begin position="8"/>
        <end position="83"/>
    </location>
</feature>
<evidence type="ECO:0000256" key="2">
    <source>
        <dbReference type="ARBA" id="ARBA00022603"/>
    </source>
</evidence>
<evidence type="ECO:0000313" key="6">
    <source>
        <dbReference type="Proteomes" id="UP001176021"/>
    </source>
</evidence>
<dbReference type="InterPro" id="IPR013123">
    <property type="entry name" value="SpoU_subst-bd"/>
</dbReference>
<name>A0ABT8QQN1_9FIRM</name>
<dbReference type="InterPro" id="IPR029028">
    <property type="entry name" value="Alpha/beta_knot_MTases"/>
</dbReference>